<dbReference type="NCBIfam" id="TIGR00693">
    <property type="entry name" value="thiE"/>
    <property type="match status" value="1"/>
</dbReference>
<dbReference type="NCBIfam" id="NF000736">
    <property type="entry name" value="PRK00043.2-3"/>
    <property type="match status" value="1"/>
</dbReference>
<evidence type="ECO:0000256" key="2">
    <source>
        <dbReference type="ARBA" id="ARBA00022679"/>
    </source>
</evidence>
<evidence type="ECO:0000256" key="6">
    <source>
        <dbReference type="ARBA" id="ARBA00047334"/>
    </source>
</evidence>
<evidence type="ECO:0000256" key="11">
    <source>
        <dbReference type="RuleBase" id="RU004253"/>
    </source>
</evidence>
<comment type="catalytic activity">
    <reaction evidence="6 9 10">
        <text>4-methyl-5-(2-phosphooxyethyl)-thiazole + 4-amino-2-methyl-5-(diphosphooxymethyl)pyrimidine + H(+) = thiamine phosphate + diphosphate</text>
        <dbReference type="Rhea" id="RHEA:22328"/>
        <dbReference type="ChEBI" id="CHEBI:15378"/>
        <dbReference type="ChEBI" id="CHEBI:33019"/>
        <dbReference type="ChEBI" id="CHEBI:37575"/>
        <dbReference type="ChEBI" id="CHEBI:57841"/>
        <dbReference type="ChEBI" id="CHEBI:58296"/>
        <dbReference type="EC" id="2.5.1.3"/>
    </reaction>
</comment>
<name>A0A840TLU5_9BACT</name>
<feature type="binding site" evidence="9">
    <location>
        <position position="69"/>
    </location>
    <ligand>
        <name>Mg(2+)</name>
        <dbReference type="ChEBI" id="CHEBI:18420"/>
    </ligand>
</feature>
<dbReference type="GO" id="GO:0004789">
    <property type="term" value="F:thiamine-phosphate diphosphorylase activity"/>
    <property type="evidence" value="ECO:0007669"/>
    <property type="project" value="UniProtKB-UniRule"/>
</dbReference>
<comment type="catalytic activity">
    <reaction evidence="7 9 10">
        <text>2-(2-carboxy-4-methylthiazol-5-yl)ethyl phosphate + 4-amino-2-methyl-5-(diphosphooxymethyl)pyrimidine + 2 H(+) = thiamine phosphate + CO2 + diphosphate</text>
        <dbReference type="Rhea" id="RHEA:47848"/>
        <dbReference type="ChEBI" id="CHEBI:15378"/>
        <dbReference type="ChEBI" id="CHEBI:16526"/>
        <dbReference type="ChEBI" id="CHEBI:33019"/>
        <dbReference type="ChEBI" id="CHEBI:37575"/>
        <dbReference type="ChEBI" id="CHEBI:57841"/>
        <dbReference type="ChEBI" id="CHEBI:62890"/>
        <dbReference type="EC" id="2.5.1.3"/>
    </reaction>
</comment>
<dbReference type="GO" id="GO:0009229">
    <property type="term" value="P:thiamine diphosphate biosynthetic process"/>
    <property type="evidence" value="ECO:0007669"/>
    <property type="project" value="UniProtKB-UniRule"/>
</dbReference>
<dbReference type="InterPro" id="IPR022998">
    <property type="entry name" value="ThiamineP_synth_TenI"/>
</dbReference>
<dbReference type="RefSeq" id="WP_184171396.1">
    <property type="nucleotide sequence ID" value="NZ_JACHGF010000001.1"/>
</dbReference>
<feature type="binding site" evidence="9">
    <location>
        <position position="169"/>
    </location>
    <ligand>
        <name>2-[(2R,5Z)-2-carboxy-4-methylthiazol-5(2H)-ylidene]ethyl phosphate</name>
        <dbReference type="ChEBI" id="CHEBI:62899"/>
    </ligand>
</feature>
<accession>A0A840TLU5</accession>
<dbReference type="EMBL" id="JACHGF010000001">
    <property type="protein sequence ID" value="MBB5282747.1"/>
    <property type="molecule type" value="Genomic_DNA"/>
</dbReference>
<evidence type="ECO:0000256" key="5">
    <source>
        <dbReference type="ARBA" id="ARBA00022977"/>
    </source>
</evidence>
<comment type="caution">
    <text evidence="13">The sequence shown here is derived from an EMBL/GenBank/DDBJ whole genome shotgun (WGS) entry which is preliminary data.</text>
</comment>
<dbReference type="Pfam" id="PF02581">
    <property type="entry name" value="TMP-TENI"/>
    <property type="match status" value="1"/>
</dbReference>
<keyword evidence="5 9" id="KW-0784">Thiamine biosynthesis</keyword>
<comment type="function">
    <text evidence="9">Condenses 4-methyl-5-(beta-hydroxyethyl)thiazole monophosphate (THZ-P) and 2-methyl-4-amino-5-hydroxymethyl pyrimidine pyrophosphate (HMP-PP) to form thiamine monophosphate (TMP).</text>
</comment>
<feature type="binding site" evidence="9">
    <location>
        <begin position="133"/>
        <end position="135"/>
    </location>
    <ligand>
        <name>2-[(2R,5Z)-2-carboxy-4-methylthiazol-5(2H)-ylidene]ethyl phosphate</name>
        <dbReference type="ChEBI" id="CHEBI:62899"/>
    </ligand>
</feature>
<dbReference type="Proteomes" id="UP000557307">
    <property type="component" value="Unassembled WGS sequence"/>
</dbReference>
<evidence type="ECO:0000256" key="9">
    <source>
        <dbReference type="HAMAP-Rule" id="MF_00097"/>
    </source>
</evidence>
<dbReference type="CDD" id="cd00564">
    <property type="entry name" value="TMP_TenI"/>
    <property type="match status" value="1"/>
</dbReference>
<gene>
    <name evidence="9" type="primary">thiE</name>
    <name evidence="13" type="ORF">HNQ92_000868</name>
</gene>
<feature type="binding site" evidence="9">
    <location>
        <position position="68"/>
    </location>
    <ligand>
        <name>4-amino-2-methyl-5-(diphosphooxymethyl)pyrimidine</name>
        <dbReference type="ChEBI" id="CHEBI:57841"/>
    </ligand>
</feature>
<dbReference type="InterPro" id="IPR013785">
    <property type="entry name" value="Aldolase_TIM"/>
</dbReference>
<proteinExistence type="inferred from homology"/>
<sequence>MNFDIHKLHYITQGSTPQQHLDHLRRACEAGVSWVQLRLKDQPEAEVLRLAQEAQRYCQTQRVALIINDYPHVARQVGATGVHVGKTDLPVAEVRRIVGPQVVIGATANTYEDIEQHVRQGADYVGLGPYRFTTTKQNLSPILGLEGYRSILQQCQQNGLPIPIVAIGGIEVADVPALRAAGVHGVAVSSLITMAAQPAEVISELYYFLN</sequence>
<keyword evidence="4 9" id="KW-0460">Magnesium</keyword>
<feature type="domain" description="Thiamine phosphate synthase/TenI" evidence="12">
    <location>
        <begin position="11"/>
        <end position="192"/>
    </location>
</feature>
<evidence type="ECO:0000313" key="13">
    <source>
        <dbReference type="EMBL" id="MBB5282747.1"/>
    </source>
</evidence>
<dbReference type="GO" id="GO:0009228">
    <property type="term" value="P:thiamine biosynthetic process"/>
    <property type="evidence" value="ECO:0007669"/>
    <property type="project" value="UniProtKB-KW"/>
</dbReference>
<comment type="similarity">
    <text evidence="9 10">Belongs to the thiamine-phosphate synthase family.</text>
</comment>
<feature type="binding site" evidence="9">
    <location>
        <position position="88"/>
    </location>
    <ligand>
        <name>Mg(2+)</name>
        <dbReference type="ChEBI" id="CHEBI:18420"/>
    </ligand>
</feature>
<dbReference type="InterPro" id="IPR034291">
    <property type="entry name" value="TMP_synthase"/>
</dbReference>
<protein>
    <recommendedName>
        <fullName evidence="9">Thiamine-phosphate synthase</fullName>
        <shortName evidence="9">TP synthase</shortName>
        <shortName evidence="9">TPS</shortName>
        <ecNumber evidence="9">2.5.1.3</ecNumber>
    </recommendedName>
    <alternativeName>
        <fullName evidence="9">Thiamine-phosphate pyrophosphorylase</fullName>
        <shortName evidence="9">TMP pyrophosphorylase</shortName>
        <shortName evidence="9">TMP-PPase</shortName>
    </alternativeName>
</protein>
<dbReference type="GO" id="GO:0005737">
    <property type="term" value="C:cytoplasm"/>
    <property type="evidence" value="ECO:0007669"/>
    <property type="project" value="TreeGrafter"/>
</dbReference>
<comment type="caution">
    <text evidence="9">Lacks conserved residue(s) required for the propagation of feature annotation.</text>
</comment>
<dbReference type="Gene3D" id="3.20.20.70">
    <property type="entry name" value="Aldolase class I"/>
    <property type="match status" value="1"/>
</dbReference>
<evidence type="ECO:0000256" key="3">
    <source>
        <dbReference type="ARBA" id="ARBA00022723"/>
    </source>
</evidence>
<comment type="pathway">
    <text evidence="1 9 11">Cofactor biosynthesis; thiamine diphosphate biosynthesis; thiamine phosphate from 4-amino-2-methyl-5-diphosphomethylpyrimidine and 4-methyl-5-(2-phosphoethyl)-thiazole: step 1/1.</text>
</comment>
<dbReference type="InterPro" id="IPR036206">
    <property type="entry name" value="ThiamineP_synth_sf"/>
</dbReference>
<comment type="catalytic activity">
    <reaction evidence="8 9 10">
        <text>2-[(2R,5Z)-2-carboxy-4-methylthiazol-5(2H)-ylidene]ethyl phosphate + 4-amino-2-methyl-5-(diphosphooxymethyl)pyrimidine + 2 H(+) = thiamine phosphate + CO2 + diphosphate</text>
        <dbReference type="Rhea" id="RHEA:47844"/>
        <dbReference type="ChEBI" id="CHEBI:15378"/>
        <dbReference type="ChEBI" id="CHEBI:16526"/>
        <dbReference type="ChEBI" id="CHEBI:33019"/>
        <dbReference type="ChEBI" id="CHEBI:37575"/>
        <dbReference type="ChEBI" id="CHEBI:57841"/>
        <dbReference type="ChEBI" id="CHEBI:62899"/>
        <dbReference type="EC" id="2.5.1.3"/>
    </reaction>
</comment>
<evidence type="ECO:0000313" key="14">
    <source>
        <dbReference type="Proteomes" id="UP000557307"/>
    </source>
</evidence>
<dbReference type="PANTHER" id="PTHR20857:SF15">
    <property type="entry name" value="THIAMINE-PHOSPHATE SYNTHASE"/>
    <property type="match status" value="1"/>
</dbReference>
<evidence type="ECO:0000256" key="7">
    <source>
        <dbReference type="ARBA" id="ARBA00047851"/>
    </source>
</evidence>
<organism evidence="13 14">
    <name type="scientific">Rhabdobacter roseus</name>
    <dbReference type="NCBI Taxonomy" id="1655419"/>
    <lineage>
        <taxon>Bacteria</taxon>
        <taxon>Pseudomonadati</taxon>
        <taxon>Bacteroidota</taxon>
        <taxon>Cytophagia</taxon>
        <taxon>Cytophagales</taxon>
        <taxon>Cytophagaceae</taxon>
        <taxon>Rhabdobacter</taxon>
    </lineage>
</organism>
<dbReference type="PANTHER" id="PTHR20857">
    <property type="entry name" value="THIAMINE-PHOSPHATE PYROPHOSPHORYLASE"/>
    <property type="match status" value="1"/>
</dbReference>
<evidence type="ECO:0000259" key="12">
    <source>
        <dbReference type="Pfam" id="PF02581"/>
    </source>
</evidence>
<dbReference type="UniPathway" id="UPA00060">
    <property type="reaction ID" value="UER00141"/>
</dbReference>
<evidence type="ECO:0000256" key="1">
    <source>
        <dbReference type="ARBA" id="ARBA00005165"/>
    </source>
</evidence>
<comment type="cofactor">
    <cofactor evidence="9">
        <name>Mg(2+)</name>
        <dbReference type="ChEBI" id="CHEBI:18420"/>
    </cofactor>
    <text evidence="9">Binds 1 Mg(2+) ion per subunit.</text>
</comment>
<evidence type="ECO:0000256" key="10">
    <source>
        <dbReference type="RuleBase" id="RU003826"/>
    </source>
</evidence>
<evidence type="ECO:0000256" key="8">
    <source>
        <dbReference type="ARBA" id="ARBA00047883"/>
    </source>
</evidence>
<dbReference type="GO" id="GO:0000287">
    <property type="term" value="F:magnesium ion binding"/>
    <property type="evidence" value="ECO:0007669"/>
    <property type="project" value="UniProtKB-UniRule"/>
</dbReference>
<dbReference type="EC" id="2.5.1.3" evidence="9"/>
<dbReference type="AlphaFoldDB" id="A0A840TLU5"/>
<feature type="binding site" evidence="9">
    <location>
        <begin position="36"/>
        <end position="40"/>
    </location>
    <ligand>
        <name>4-amino-2-methyl-5-(diphosphooxymethyl)pyrimidine</name>
        <dbReference type="ChEBI" id="CHEBI:57841"/>
    </ligand>
</feature>
<dbReference type="SUPFAM" id="SSF51391">
    <property type="entry name" value="Thiamin phosphate synthase"/>
    <property type="match status" value="1"/>
</dbReference>
<reference evidence="13 14" key="1">
    <citation type="submission" date="2020-08" db="EMBL/GenBank/DDBJ databases">
        <title>Genomic Encyclopedia of Type Strains, Phase IV (KMG-IV): sequencing the most valuable type-strain genomes for metagenomic binning, comparative biology and taxonomic classification.</title>
        <authorList>
            <person name="Goeker M."/>
        </authorList>
    </citation>
    <scope>NUCLEOTIDE SEQUENCE [LARGE SCALE GENOMIC DNA]</scope>
    <source>
        <strain evidence="13 14">DSM 105074</strain>
    </source>
</reference>
<keyword evidence="14" id="KW-1185">Reference proteome</keyword>
<keyword evidence="3 9" id="KW-0479">Metal-binding</keyword>
<keyword evidence="2 9" id="KW-0808">Transferase</keyword>
<feature type="binding site" evidence="9">
    <location>
        <position position="107"/>
    </location>
    <ligand>
        <name>4-amino-2-methyl-5-(diphosphooxymethyl)pyrimidine</name>
        <dbReference type="ChEBI" id="CHEBI:57841"/>
    </ligand>
</feature>
<evidence type="ECO:0000256" key="4">
    <source>
        <dbReference type="ARBA" id="ARBA00022842"/>
    </source>
</evidence>
<dbReference type="HAMAP" id="MF_00097">
    <property type="entry name" value="TMP_synthase"/>
    <property type="match status" value="1"/>
</dbReference>
<feature type="binding site" evidence="9">
    <location>
        <position position="136"/>
    </location>
    <ligand>
        <name>4-amino-2-methyl-5-(diphosphooxymethyl)pyrimidine</name>
        <dbReference type="ChEBI" id="CHEBI:57841"/>
    </ligand>
</feature>